<evidence type="ECO:0000256" key="3">
    <source>
        <dbReference type="ARBA" id="ARBA00022448"/>
    </source>
</evidence>
<dbReference type="EMBL" id="CP007142">
    <property type="protein sequence ID" value="AJQ94922.1"/>
    <property type="molecule type" value="Genomic_DNA"/>
</dbReference>
<dbReference type="AlphaFoldDB" id="A0A0C5VJS8"/>
<proteinExistence type="inferred from homology"/>
<dbReference type="KEGG" id="gsn:YC6258_02884"/>
<feature type="transmembrane region" description="Helical" evidence="8">
    <location>
        <begin position="296"/>
        <end position="319"/>
    </location>
</feature>
<feature type="transmembrane region" description="Helical" evidence="8">
    <location>
        <begin position="135"/>
        <end position="159"/>
    </location>
</feature>
<keyword evidence="6 8" id="KW-1133">Transmembrane helix</keyword>
<feature type="transmembrane region" description="Helical" evidence="8">
    <location>
        <begin position="269"/>
        <end position="289"/>
    </location>
</feature>
<dbReference type="PANTHER" id="PTHR30472:SF1">
    <property type="entry name" value="FE(3+) DICITRATE TRANSPORT SYSTEM PERMEASE PROTEIN FECC-RELATED"/>
    <property type="match status" value="1"/>
</dbReference>
<dbReference type="OrthoDB" id="9055647at2"/>
<evidence type="ECO:0000256" key="5">
    <source>
        <dbReference type="ARBA" id="ARBA00022692"/>
    </source>
</evidence>
<evidence type="ECO:0000313" key="10">
    <source>
        <dbReference type="Proteomes" id="UP000032266"/>
    </source>
</evidence>
<dbReference type="GO" id="GO:0022857">
    <property type="term" value="F:transmembrane transporter activity"/>
    <property type="evidence" value="ECO:0007669"/>
    <property type="project" value="InterPro"/>
</dbReference>
<dbReference type="NCBIfam" id="NF007760">
    <property type="entry name" value="PRK10441.1"/>
    <property type="match status" value="1"/>
</dbReference>
<accession>A0A0C5VJS8</accession>
<keyword evidence="5 8" id="KW-0812">Transmembrane</keyword>
<dbReference type="Pfam" id="PF01032">
    <property type="entry name" value="FecCD"/>
    <property type="match status" value="1"/>
</dbReference>
<dbReference type="PANTHER" id="PTHR30472">
    <property type="entry name" value="FERRIC ENTEROBACTIN TRANSPORT SYSTEM PERMEASE PROTEIN"/>
    <property type="match status" value="1"/>
</dbReference>
<organism evidence="9 10">
    <name type="scientific">Gynuella sunshinyii YC6258</name>
    <dbReference type="NCBI Taxonomy" id="1445510"/>
    <lineage>
        <taxon>Bacteria</taxon>
        <taxon>Pseudomonadati</taxon>
        <taxon>Pseudomonadota</taxon>
        <taxon>Gammaproteobacteria</taxon>
        <taxon>Oceanospirillales</taxon>
        <taxon>Saccharospirillaceae</taxon>
        <taxon>Gynuella</taxon>
    </lineage>
</organism>
<evidence type="ECO:0000256" key="6">
    <source>
        <dbReference type="ARBA" id="ARBA00022989"/>
    </source>
</evidence>
<evidence type="ECO:0000256" key="1">
    <source>
        <dbReference type="ARBA" id="ARBA00004651"/>
    </source>
</evidence>
<feature type="transmembrane region" description="Helical" evidence="8">
    <location>
        <begin position="110"/>
        <end position="129"/>
    </location>
</feature>
<evidence type="ECO:0000256" key="2">
    <source>
        <dbReference type="ARBA" id="ARBA00007935"/>
    </source>
</evidence>
<evidence type="ECO:0000313" key="9">
    <source>
        <dbReference type="EMBL" id="AJQ94922.1"/>
    </source>
</evidence>
<evidence type="ECO:0000256" key="4">
    <source>
        <dbReference type="ARBA" id="ARBA00022475"/>
    </source>
</evidence>
<dbReference type="SUPFAM" id="SSF81345">
    <property type="entry name" value="ABC transporter involved in vitamin B12 uptake, BtuC"/>
    <property type="match status" value="1"/>
</dbReference>
<dbReference type="CDD" id="cd06550">
    <property type="entry name" value="TM_ABC_iron-siderophores_like"/>
    <property type="match status" value="1"/>
</dbReference>
<dbReference type="PATRIC" id="fig|1445510.3.peg.2853"/>
<feature type="transmembrane region" description="Helical" evidence="8">
    <location>
        <begin position="166"/>
        <end position="188"/>
    </location>
</feature>
<dbReference type="InterPro" id="IPR037294">
    <property type="entry name" value="ABC_BtuC-like"/>
</dbReference>
<dbReference type="RefSeq" id="WP_052830255.1">
    <property type="nucleotide sequence ID" value="NZ_CP007142.1"/>
</dbReference>
<sequence length="350" mass="36675">MSLLFIPSPGSSHSLTLKARQKYCLRWLGLSSMLLLLVSVLSLLIGSKAIPFKVVVDSLLNGNIHTDSIIILQGRVPRTLLGLLAGAGLGTAGAIIQAITRNPLADPGIFGVNAGAGFAVVIGIAFFSAVSIEDYIWFAFLGACITTVIVFLIGTLAAGKTNPLKLTLAGIAIGAVLSGIASGITLLSPEVFDRTRFWEAGTLDVRNINIPATCAPFIIIGCVIALWLSRSLNALSMGEDLAASLGSRIVGIQFWGLVSITLLCGGATAAAGPIAFIGLMVPHIARWIIGPDQRWIIPLTMVMAPTLLLSSDILGRIIVTGELRVSIVTAFIGAPVLIMLVRSKKSLSML</sequence>
<feature type="transmembrane region" description="Helical" evidence="8">
    <location>
        <begin position="208"/>
        <end position="229"/>
    </location>
</feature>
<dbReference type="GO" id="GO:0033214">
    <property type="term" value="P:siderophore-iron import into cell"/>
    <property type="evidence" value="ECO:0007669"/>
    <property type="project" value="TreeGrafter"/>
</dbReference>
<feature type="transmembrane region" description="Helical" evidence="8">
    <location>
        <begin position="325"/>
        <end position="341"/>
    </location>
</feature>
<keyword evidence="4" id="KW-1003">Cell membrane</keyword>
<comment type="similarity">
    <text evidence="2">Belongs to the binding-protein-dependent transport system permease family. FecCD subfamily.</text>
</comment>
<dbReference type="InterPro" id="IPR000522">
    <property type="entry name" value="ABC_transptr_permease_BtuC"/>
</dbReference>
<reference evidence="9 10" key="1">
    <citation type="submission" date="2014-01" db="EMBL/GenBank/DDBJ databases">
        <title>Full genme sequencing of cellulolytic bacterium Gynuella sunshinyii YC6258T gen. nov., sp. nov.</title>
        <authorList>
            <person name="Khan H."/>
            <person name="Chung E.J."/>
            <person name="Chung Y.R."/>
        </authorList>
    </citation>
    <scope>NUCLEOTIDE SEQUENCE [LARGE SCALE GENOMIC DNA]</scope>
    <source>
        <strain evidence="9 10">YC6258</strain>
    </source>
</reference>
<keyword evidence="10" id="KW-1185">Reference proteome</keyword>
<name>A0A0C5VJS8_9GAMM</name>
<dbReference type="GO" id="GO:0005886">
    <property type="term" value="C:plasma membrane"/>
    <property type="evidence" value="ECO:0007669"/>
    <property type="project" value="UniProtKB-SubCell"/>
</dbReference>
<dbReference type="FunFam" id="1.10.3470.10:FF:000001">
    <property type="entry name" value="Vitamin B12 ABC transporter permease BtuC"/>
    <property type="match status" value="1"/>
</dbReference>
<keyword evidence="7 8" id="KW-0472">Membrane</keyword>
<dbReference type="STRING" id="1445510.YC6258_02884"/>
<feature type="transmembrane region" description="Helical" evidence="8">
    <location>
        <begin position="80"/>
        <end position="98"/>
    </location>
</feature>
<dbReference type="Proteomes" id="UP000032266">
    <property type="component" value="Chromosome"/>
</dbReference>
<comment type="subcellular location">
    <subcellularLocation>
        <location evidence="1">Cell membrane</location>
        <topology evidence="1">Multi-pass membrane protein</topology>
    </subcellularLocation>
</comment>
<evidence type="ECO:0000256" key="8">
    <source>
        <dbReference type="SAM" id="Phobius"/>
    </source>
</evidence>
<feature type="transmembrane region" description="Helical" evidence="8">
    <location>
        <begin position="27"/>
        <end position="50"/>
    </location>
</feature>
<gene>
    <name evidence="9" type="ORF">YC6258_02884</name>
</gene>
<dbReference type="HOGENOM" id="CLU_013016_1_0_6"/>
<evidence type="ECO:0000256" key="7">
    <source>
        <dbReference type="ARBA" id="ARBA00023136"/>
    </source>
</evidence>
<keyword evidence="3" id="KW-0813">Transport</keyword>
<protein>
    <submittedName>
        <fullName evidence="9">ABC-type Fe3+-siderophore transport system, permease component</fullName>
    </submittedName>
</protein>
<dbReference type="Gene3D" id="1.10.3470.10">
    <property type="entry name" value="ABC transporter involved in vitamin B12 uptake, BtuC"/>
    <property type="match status" value="1"/>
</dbReference>